<dbReference type="PANTHER" id="PTHR43095">
    <property type="entry name" value="SUGAR KINASE"/>
    <property type="match status" value="1"/>
</dbReference>
<dbReference type="EMBL" id="CP034235">
    <property type="protein sequence ID" value="QGR00264.1"/>
    <property type="molecule type" value="Genomic_DNA"/>
</dbReference>
<evidence type="ECO:0000259" key="8">
    <source>
        <dbReference type="Pfam" id="PF00370"/>
    </source>
</evidence>
<dbReference type="GO" id="GO:0008993">
    <property type="term" value="F:rhamnulokinase activity"/>
    <property type="evidence" value="ECO:0007669"/>
    <property type="project" value="UniProtKB-UniRule"/>
</dbReference>
<dbReference type="Pfam" id="PF00370">
    <property type="entry name" value="FGGY_N"/>
    <property type="match status" value="1"/>
</dbReference>
<evidence type="ECO:0000313" key="11">
    <source>
        <dbReference type="Proteomes" id="UP000426246"/>
    </source>
</evidence>
<dbReference type="PANTHER" id="PTHR43095:SF2">
    <property type="entry name" value="GLUCONOKINASE"/>
    <property type="match status" value="1"/>
</dbReference>
<evidence type="ECO:0000313" key="10">
    <source>
        <dbReference type="EMBL" id="QGR00264.1"/>
    </source>
</evidence>
<keyword evidence="6" id="KW-0684">Rhamnose metabolism</keyword>
<dbReference type="SUPFAM" id="SSF53067">
    <property type="entry name" value="Actin-like ATPase domain"/>
    <property type="match status" value="2"/>
</dbReference>
<keyword evidence="5" id="KW-0067">ATP-binding</keyword>
<reference evidence="11" key="1">
    <citation type="submission" date="2018-11" db="EMBL/GenBank/DDBJ databases">
        <title>Complete genome sequence of Paenibacillus sp. ML311-T8.</title>
        <authorList>
            <person name="Nam Y.-D."/>
            <person name="Kang J."/>
            <person name="Chung W.-H."/>
            <person name="Park Y.S."/>
        </authorList>
    </citation>
    <scope>NUCLEOTIDE SEQUENCE [LARGE SCALE GENOMIC DNA]</scope>
    <source>
        <strain evidence="11">ML311-T8</strain>
    </source>
</reference>
<evidence type="ECO:0000256" key="5">
    <source>
        <dbReference type="ARBA" id="ARBA00022840"/>
    </source>
</evidence>
<dbReference type="GO" id="GO:0019301">
    <property type="term" value="P:rhamnose catabolic process"/>
    <property type="evidence" value="ECO:0007669"/>
    <property type="project" value="UniProtKB-UniRule"/>
</dbReference>
<dbReference type="CDD" id="cd07771">
    <property type="entry name" value="ASKHA_NBD_FGGY_RhaB-like"/>
    <property type="match status" value="1"/>
</dbReference>
<dbReference type="Proteomes" id="UP000426246">
    <property type="component" value="Chromosome"/>
</dbReference>
<dbReference type="InterPro" id="IPR050406">
    <property type="entry name" value="FGGY_Carb_Kinase"/>
</dbReference>
<dbReference type="GO" id="GO:0005524">
    <property type="term" value="F:ATP binding"/>
    <property type="evidence" value="ECO:0007669"/>
    <property type="project" value="UniProtKB-KW"/>
</dbReference>
<evidence type="ECO:0000256" key="2">
    <source>
        <dbReference type="ARBA" id="ARBA00022679"/>
    </source>
</evidence>
<sequence>MSVLAFDLGASSGRAMIGQWDGELLKLEEIHRFPNDPVLVGERLQWDILRLYHEIKQGILKAKMKQIPIQSLGIDSWAVDFGIIGAQGELIENPTHYRDRRNNGVMEQVTQQLGKERIFTRTGIQFQPFNTLYQLVAMKQTDSFALKYGKKLLMIPDLLRYFLTGEMHSEFTNASTTQMYNPISGNWDRDLLDILGLPSELLVDIVAPGSTVGKLQASVCEELGVNSIPVIAVGEHDTASAVAAVPALTKDFAYLICGTWSLLGTELEKPVLEELALKHNFTNEGGVENTFRLLKNIMGLWLLQECKRTWDKAGNVHSFADLVKQAEQAEPFLCLINPDDAMFLNPTDMPAQIKQYCKASNQSVPQTEGQIIRCILESLALKYKMDLGLTEILAQKSFTGLHMTGGGINNTLLCQFTANAIGKTVWAGPTEGSAIGNVLMQLIAAGAFTNLSEARAAVRNSFPIETYEPDASTQSAWNEAYARFLQLFSA</sequence>
<dbReference type="InterPro" id="IPR018484">
    <property type="entry name" value="FGGY_N"/>
</dbReference>
<organism evidence="10 11">
    <name type="scientific">Paenibacillus psychroresistens</name>
    <dbReference type="NCBI Taxonomy" id="1778678"/>
    <lineage>
        <taxon>Bacteria</taxon>
        <taxon>Bacillati</taxon>
        <taxon>Bacillota</taxon>
        <taxon>Bacilli</taxon>
        <taxon>Bacillales</taxon>
        <taxon>Paenibacillaceae</taxon>
        <taxon>Paenibacillus</taxon>
    </lineage>
</organism>
<evidence type="ECO:0000259" key="9">
    <source>
        <dbReference type="Pfam" id="PF02782"/>
    </source>
</evidence>
<dbReference type="NCBIfam" id="TIGR02627">
    <property type="entry name" value="rhamnulo_kin"/>
    <property type="match status" value="1"/>
</dbReference>
<evidence type="ECO:0000256" key="6">
    <source>
        <dbReference type="ARBA" id="ARBA00023308"/>
    </source>
</evidence>
<dbReference type="EC" id="2.7.1.5" evidence="7"/>
<keyword evidence="3" id="KW-0547">Nucleotide-binding</keyword>
<comment type="similarity">
    <text evidence="1">Belongs to the FGGY kinase family.</text>
</comment>
<dbReference type="InterPro" id="IPR000577">
    <property type="entry name" value="Carb_kinase_FGGY"/>
</dbReference>
<dbReference type="Pfam" id="PF02782">
    <property type="entry name" value="FGGY_C"/>
    <property type="match status" value="1"/>
</dbReference>
<dbReference type="InterPro" id="IPR013449">
    <property type="entry name" value="Rhamnulokinase"/>
</dbReference>
<dbReference type="PIRSF" id="PIRSF000538">
    <property type="entry name" value="GlpK"/>
    <property type="match status" value="1"/>
</dbReference>
<proteinExistence type="inferred from homology"/>
<keyword evidence="2 10" id="KW-0808">Transferase</keyword>
<dbReference type="Gene3D" id="3.30.420.40">
    <property type="match status" value="2"/>
</dbReference>
<evidence type="ECO:0000256" key="3">
    <source>
        <dbReference type="ARBA" id="ARBA00022741"/>
    </source>
</evidence>
<feature type="domain" description="Carbohydrate kinase FGGY C-terminal" evidence="9">
    <location>
        <begin position="253"/>
        <end position="445"/>
    </location>
</feature>
<dbReference type="RefSeq" id="WP_155705525.1">
    <property type="nucleotide sequence ID" value="NZ_CP034235.1"/>
</dbReference>
<keyword evidence="11" id="KW-1185">Reference proteome</keyword>
<evidence type="ECO:0000256" key="1">
    <source>
        <dbReference type="ARBA" id="ARBA00009156"/>
    </source>
</evidence>
<feature type="domain" description="Carbohydrate kinase FGGY N-terminal" evidence="8">
    <location>
        <begin position="3"/>
        <end position="242"/>
    </location>
</feature>
<gene>
    <name evidence="10" type="primary">rhaB</name>
    <name evidence="10" type="ORF">EHS13_26915</name>
</gene>
<name>A0A6B8RYA2_9BACL</name>
<dbReference type="AlphaFoldDB" id="A0A6B8RYA2"/>
<dbReference type="InterPro" id="IPR043129">
    <property type="entry name" value="ATPase_NBD"/>
</dbReference>
<protein>
    <recommendedName>
        <fullName evidence="7">Rhamnulokinase</fullName>
        <ecNumber evidence="7">2.7.1.5</ecNumber>
    </recommendedName>
</protein>
<dbReference type="OrthoDB" id="9761504at2"/>
<dbReference type="InterPro" id="IPR018485">
    <property type="entry name" value="FGGY_C"/>
</dbReference>
<evidence type="ECO:0000256" key="4">
    <source>
        <dbReference type="ARBA" id="ARBA00022777"/>
    </source>
</evidence>
<accession>A0A6B8RYA2</accession>
<evidence type="ECO:0000256" key="7">
    <source>
        <dbReference type="NCBIfam" id="TIGR02627"/>
    </source>
</evidence>
<dbReference type="KEGG" id="ppsc:EHS13_26915"/>
<keyword evidence="4 10" id="KW-0418">Kinase</keyword>